<comment type="subcellular location">
    <subcellularLocation>
        <location evidence="1">Cell membrane</location>
    </subcellularLocation>
</comment>
<dbReference type="InterPro" id="IPR058627">
    <property type="entry name" value="MdtA-like_C"/>
</dbReference>
<feature type="transmembrane region" description="Helical" evidence="10">
    <location>
        <begin position="25"/>
        <end position="47"/>
    </location>
</feature>
<dbReference type="InterPro" id="IPR058626">
    <property type="entry name" value="MdtA-like_b-barrel"/>
</dbReference>
<keyword evidence="3" id="KW-0813">Transport</keyword>
<evidence type="ECO:0000256" key="10">
    <source>
        <dbReference type="SAM" id="Phobius"/>
    </source>
</evidence>
<feature type="domain" description="Multidrug resistance protein MdtA-like beta-barrel" evidence="13">
    <location>
        <begin position="242"/>
        <end position="317"/>
    </location>
</feature>
<dbReference type="Pfam" id="PF25917">
    <property type="entry name" value="BSH_RND"/>
    <property type="match status" value="1"/>
</dbReference>
<evidence type="ECO:0000259" key="14">
    <source>
        <dbReference type="Pfam" id="PF25967"/>
    </source>
</evidence>
<dbReference type="NCBIfam" id="TIGR01730">
    <property type="entry name" value="RND_mfp"/>
    <property type="match status" value="1"/>
</dbReference>
<evidence type="ECO:0000256" key="9">
    <source>
        <dbReference type="SAM" id="MobiDB-lite"/>
    </source>
</evidence>
<dbReference type="Pfam" id="PF25944">
    <property type="entry name" value="Beta-barrel_RND"/>
    <property type="match status" value="1"/>
</dbReference>
<evidence type="ECO:0000256" key="7">
    <source>
        <dbReference type="ARBA" id="ARBA00023136"/>
    </source>
</evidence>
<feature type="compositionally biased region" description="Low complexity" evidence="9">
    <location>
        <begin position="383"/>
        <end position="395"/>
    </location>
</feature>
<evidence type="ECO:0000256" key="5">
    <source>
        <dbReference type="ARBA" id="ARBA00022519"/>
    </source>
</evidence>
<feature type="domain" description="Multidrug resistance protein MdtA-like barrel-sandwich hybrid" evidence="12">
    <location>
        <begin position="80"/>
        <end position="236"/>
    </location>
</feature>
<dbReference type="InterPro" id="IPR058624">
    <property type="entry name" value="MdtA-like_HH"/>
</dbReference>
<dbReference type="InterPro" id="IPR058625">
    <property type="entry name" value="MdtA-like_BSH"/>
</dbReference>
<evidence type="ECO:0000256" key="1">
    <source>
        <dbReference type="ARBA" id="ARBA00004236"/>
    </source>
</evidence>
<keyword evidence="16" id="KW-1185">Reference proteome</keyword>
<dbReference type="Pfam" id="PF25967">
    <property type="entry name" value="RND-MFP_C"/>
    <property type="match status" value="1"/>
</dbReference>
<dbReference type="Gene3D" id="2.40.50.100">
    <property type="match status" value="1"/>
</dbReference>
<evidence type="ECO:0000259" key="12">
    <source>
        <dbReference type="Pfam" id="PF25917"/>
    </source>
</evidence>
<dbReference type="EMBL" id="JBHUIJ010000005">
    <property type="protein sequence ID" value="MFD2236861.1"/>
    <property type="molecule type" value="Genomic_DNA"/>
</dbReference>
<feature type="domain" description="Multidrug resistance protein MdtA-like alpha-helical hairpin" evidence="11">
    <location>
        <begin position="127"/>
        <end position="204"/>
    </location>
</feature>
<evidence type="ECO:0000313" key="15">
    <source>
        <dbReference type="EMBL" id="MFD2236861.1"/>
    </source>
</evidence>
<accession>A0ABW5CJJ2</accession>
<evidence type="ECO:0000313" key="16">
    <source>
        <dbReference type="Proteomes" id="UP001597371"/>
    </source>
</evidence>
<protein>
    <submittedName>
        <fullName evidence="15">Efflux RND transporter periplasmic adaptor subunit</fullName>
    </submittedName>
</protein>
<dbReference type="Gene3D" id="6.20.50.140">
    <property type="match status" value="1"/>
</dbReference>
<organism evidence="15 16">
    <name type="scientific">Aureimonas populi</name>
    <dbReference type="NCBI Taxonomy" id="1701758"/>
    <lineage>
        <taxon>Bacteria</taxon>
        <taxon>Pseudomonadati</taxon>
        <taxon>Pseudomonadota</taxon>
        <taxon>Alphaproteobacteria</taxon>
        <taxon>Hyphomicrobiales</taxon>
        <taxon>Aurantimonadaceae</taxon>
        <taxon>Aureimonas</taxon>
    </lineage>
</organism>
<evidence type="ECO:0000259" key="11">
    <source>
        <dbReference type="Pfam" id="PF25876"/>
    </source>
</evidence>
<dbReference type="Gene3D" id="2.40.30.170">
    <property type="match status" value="1"/>
</dbReference>
<evidence type="ECO:0000259" key="13">
    <source>
        <dbReference type="Pfam" id="PF25944"/>
    </source>
</evidence>
<reference evidence="16" key="1">
    <citation type="journal article" date="2019" name="Int. J. Syst. Evol. Microbiol.">
        <title>The Global Catalogue of Microorganisms (GCM) 10K type strain sequencing project: providing services to taxonomists for standard genome sequencing and annotation.</title>
        <authorList>
            <consortium name="The Broad Institute Genomics Platform"/>
            <consortium name="The Broad Institute Genome Sequencing Center for Infectious Disease"/>
            <person name="Wu L."/>
            <person name="Ma J."/>
        </authorList>
    </citation>
    <scope>NUCLEOTIDE SEQUENCE [LARGE SCALE GENOMIC DNA]</scope>
    <source>
        <strain evidence="16">ZS-35-S2</strain>
    </source>
</reference>
<comment type="similarity">
    <text evidence="2">Belongs to the membrane fusion protein (MFP) (TC 8.A.1) family.</text>
</comment>
<dbReference type="InterPro" id="IPR030190">
    <property type="entry name" value="MacA_alpha-hairpin_sf"/>
</dbReference>
<dbReference type="InterPro" id="IPR006143">
    <property type="entry name" value="RND_pump_MFP"/>
</dbReference>
<dbReference type="PANTHER" id="PTHR30469:SF33">
    <property type="entry name" value="SLR1207 PROTEIN"/>
    <property type="match status" value="1"/>
</dbReference>
<feature type="domain" description="Multidrug resistance protein MdtA-like C-terminal permuted SH3" evidence="14">
    <location>
        <begin position="325"/>
        <end position="383"/>
    </location>
</feature>
<keyword evidence="10" id="KW-0812">Transmembrane</keyword>
<comment type="caution">
    <text evidence="15">The sequence shown here is derived from an EMBL/GenBank/DDBJ whole genome shotgun (WGS) entry which is preliminary data.</text>
</comment>
<feature type="compositionally biased region" description="Gly residues" evidence="9">
    <location>
        <begin position="396"/>
        <end position="408"/>
    </location>
</feature>
<dbReference type="Pfam" id="PF25876">
    <property type="entry name" value="HH_MFP_RND"/>
    <property type="match status" value="1"/>
</dbReference>
<dbReference type="PANTHER" id="PTHR30469">
    <property type="entry name" value="MULTIDRUG RESISTANCE PROTEIN MDTA"/>
    <property type="match status" value="1"/>
</dbReference>
<evidence type="ECO:0000256" key="6">
    <source>
        <dbReference type="ARBA" id="ARBA00023054"/>
    </source>
</evidence>
<feature type="region of interest" description="Disordered" evidence="9">
    <location>
        <begin position="383"/>
        <end position="408"/>
    </location>
</feature>
<evidence type="ECO:0000256" key="8">
    <source>
        <dbReference type="SAM" id="Coils"/>
    </source>
</evidence>
<dbReference type="RefSeq" id="WP_209739684.1">
    <property type="nucleotide sequence ID" value="NZ_CP072611.1"/>
</dbReference>
<gene>
    <name evidence="15" type="ORF">ACFSKQ_05205</name>
</gene>
<dbReference type="SUPFAM" id="SSF111369">
    <property type="entry name" value="HlyD-like secretion proteins"/>
    <property type="match status" value="1"/>
</dbReference>
<evidence type="ECO:0000256" key="4">
    <source>
        <dbReference type="ARBA" id="ARBA00022475"/>
    </source>
</evidence>
<keyword evidence="5" id="KW-0997">Cell inner membrane</keyword>
<dbReference type="Gene3D" id="6.10.140.1990">
    <property type="match status" value="1"/>
</dbReference>
<keyword evidence="4" id="KW-1003">Cell membrane</keyword>
<keyword evidence="6 8" id="KW-0175">Coiled coil</keyword>
<keyword evidence="10" id="KW-1133">Transmembrane helix</keyword>
<evidence type="ECO:0000256" key="3">
    <source>
        <dbReference type="ARBA" id="ARBA00022448"/>
    </source>
</evidence>
<feature type="coiled-coil region" evidence="8">
    <location>
        <begin position="121"/>
        <end position="200"/>
    </location>
</feature>
<sequence length="408" mass="42763">MLQRTQPSLLATPAERRHKSRRRRYWLAALAALILAGGAGLGLSFLGESQTPSVAYSFATATRGTVEDSIAAVGTLSAVRSVDVGAQVSGQLTRVHVAVGERVEEGQLLAQMDPAIYESTVEATQAQLDNLNAQLINARAQLVLAEIVLDRQQNLSRTNTGTRSDLDNAVAALAAAQAGVDGLEAQVRERQSDLRRAEANLGYTQIYSPLSGTVVSQSAEQGQTLAASQTAPTIVTIADLSTMTVEADVSEADVSHLRPGMEAYFTTLGDPSTRWTGALRLIKPTPTTENNVVLYQALFDVPNESGALMIDMTAQVFFLAATAQDVVSVPTAAIQSGRDGETSVLVRTGSGVERRAVEVGLRTRALAEIRSGLEEGEEVVVGQASASSSAASTRGSQGGAGGFGPPPF</sequence>
<evidence type="ECO:0000256" key="2">
    <source>
        <dbReference type="ARBA" id="ARBA00009477"/>
    </source>
</evidence>
<keyword evidence="7 10" id="KW-0472">Membrane</keyword>
<name>A0ABW5CJJ2_9HYPH</name>
<dbReference type="Proteomes" id="UP001597371">
    <property type="component" value="Unassembled WGS sequence"/>
</dbReference>
<proteinExistence type="inferred from homology"/>